<evidence type="ECO:0000313" key="5">
    <source>
        <dbReference type="Proteomes" id="UP000317638"/>
    </source>
</evidence>
<dbReference type="AlphaFoldDB" id="A0A553K1Q7"/>
<keyword evidence="3" id="KW-0012">Acyltransferase</keyword>
<comment type="similarity">
    <text evidence="1">Belongs to the transferase hexapeptide repeat family.</text>
</comment>
<protein>
    <submittedName>
        <fullName evidence="4">Serine acetyltransferase</fullName>
    </submittedName>
</protein>
<sequence length="204" mass="21993">MHSWVRLTGGALASDRARAFGAAGPGGGRSVWEWWRLQIFDPEFHCVAIYRLGQFAREVRARNRTLGTLLIILHRVVNRFMTQIHHTEISPQARIGPGLRLMHRHGVLIGPATIGRNCVLHHGVTIGERVAKGDHGVASIGNNVWIGPGVIITGAVHIGDGVTISAGSVLSKDIPDRCLVAGNPARILNADHDNTDLLGFLPGT</sequence>
<proteinExistence type="inferred from homology"/>
<evidence type="ECO:0000256" key="2">
    <source>
        <dbReference type="ARBA" id="ARBA00022679"/>
    </source>
</evidence>
<dbReference type="Gene3D" id="2.160.10.10">
    <property type="entry name" value="Hexapeptide repeat proteins"/>
    <property type="match status" value="1"/>
</dbReference>
<dbReference type="Proteomes" id="UP000317638">
    <property type="component" value="Unassembled WGS sequence"/>
</dbReference>
<evidence type="ECO:0000256" key="3">
    <source>
        <dbReference type="ARBA" id="ARBA00023315"/>
    </source>
</evidence>
<dbReference type="InterPro" id="IPR001451">
    <property type="entry name" value="Hexapep"/>
</dbReference>
<gene>
    <name evidence="4" type="ORF">FOJ82_05785</name>
</gene>
<comment type="caution">
    <text evidence="4">The sequence shown here is derived from an EMBL/GenBank/DDBJ whole genome shotgun (WGS) entry which is preliminary data.</text>
</comment>
<evidence type="ECO:0000256" key="1">
    <source>
        <dbReference type="ARBA" id="ARBA00007274"/>
    </source>
</evidence>
<accession>A0A553K1Q7</accession>
<dbReference type="Pfam" id="PF00132">
    <property type="entry name" value="Hexapep"/>
    <property type="match status" value="1"/>
</dbReference>
<dbReference type="InterPro" id="IPR045304">
    <property type="entry name" value="LbH_SAT"/>
</dbReference>
<dbReference type="CDD" id="cd03354">
    <property type="entry name" value="LbH_SAT"/>
    <property type="match status" value="1"/>
</dbReference>
<keyword evidence="2 4" id="KW-0808">Transferase</keyword>
<dbReference type="GO" id="GO:0016746">
    <property type="term" value="F:acyltransferase activity"/>
    <property type="evidence" value="ECO:0007669"/>
    <property type="project" value="UniProtKB-KW"/>
</dbReference>
<dbReference type="OrthoDB" id="2643438at2"/>
<evidence type="ECO:0000313" key="4">
    <source>
        <dbReference type="EMBL" id="TRY18632.1"/>
    </source>
</evidence>
<dbReference type="EMBL" id="VKKG01000002">
    <property type="protein sequence ID" value="TRY18632.1"/>
    <property type="molecule type" value="Genomic_DNA"/>
</dbReference>
<reference evidence="4 5" key="1">
    <citation type="submission" date="2019-07" db="EMBL/GenBank/DDBJ databases">
        <authorList>
            <person name="Zhou L.-Y."/>
        </authorList>
    </citation>
    <scope>NUCLEOTIDE SEQUENCE [LARGE SCALE GENOMIC DNA]</scope>
    <source>
        <strain evidence="4 5">YIM 101269</strain>
    </source>
</reference>
<keyword evidence="5" id="KW-1185">Reference proteome</keyword>
<dbReference type="SUPFAM" id="SSF51161">
    <property type="entry name" value="Trimeric LpxA-like enzymes"/>
    <property type="match status" value="1"/>
</dbReference>
<organism evidence="4 5">
    <name type="scientific">Tessaracoccus rhinocerotis</name>
    <dbReference type="NCBI Taxonomy" id="1689449"/>
    <lineage>
        <taxon>Bacteria</taxon>
        <taxon>Bacillati</taxon>
        <taxon>Actinomycetota</taxon>
        <taxon>Actinomycetes</taxon>
        <taxon>Propionibacteriales</taxon>
        <taxon>Propionibacteriaceae</taxon>
        <taxon>Tessaracoccus</taxon>
    </lineage>
</organism>
<name>A0A553K1Q7_9ACTN</name>
<dbReference type="PANTHER" id="PTHR42811">
    <property type="entry name" value="SERINE ACETYLTRANSFERASE"/>
    <property type="match status" value="1"/>
</dbReference>
<dbReference type="InterPro" id="IPR011004">
    <property type="entry name" value="Trimer_LpxA-like_sf"/>
</dbReference>
<dbReference type="RefSeq" id="WP_143937527.1">
    <property type="nucleotide sequence ID" value="NZ_VKKG01000002.1"/>
</dbReference>